<evidence type="ECO:0000313" key="4">
    <source>
        <dbReference type="Proteomes" id="UP000318405"/>
    </source>
</evidence>
<organism evidence="3 4">
    <name type="scientific">Verticiella sediminum</name>
    <dbReference type="NCBI Taxonomy" id="1247510"/>
    <lineage>
        <taxon>Bacteria</taxon>
        <taxon>Pseudomonadati</taxon>
        <taxon>Pseudomonadota</taxon>
        <taxon>Betaproteobacteria</taxon>
        <taxon>Burkholderiales</taxon>
        <taxon>Alcaligenaceae</taxon>
        <taxon>Verticiella</taxon>
    </lineage>
</organism>
<dbReference type="GO" id="GO:0016787">
    <property type="term" value="F:hydrolase activity"/>
    <property type="evidence" value="ECO:0007669"/>
    <property type="project" value="UniProtKB-KW"/>
</dbReference>
<evidence type="ECO:0000313" key="3">
    <source>
        <dbReference type="EMBL" id="TSH97324.1"/>
    </source>
</evidence>
<dbReference type="Gene3D" id="3.20.20.140">
    <property type="entry name" value="Metal-dependent hydrolases"/>
    <property type="match status" value="1"/>
</dbReference>
<dbReference type="RefSeq" id="WP_143947279.1">
    <property type="nucleotide sequence ID" value="NZ_BAABMB010000001.1"/>
</dbReference>
<proteinExistence type="predicted"/>
<dbReference type="InterPro" id="IPR032466">
    <property type="entry name" value="Metal_Hydrolase"/>
</dbReference>
<evidence type="ECO:0000259" key="2">
    <source>
        <dbReference type="Pfam" id="PF04909"/>
    </source>
</evidence>
<dbReference type="GO" id="GO:0019748">
    <property type="term" value="P:secondary metabolic process"/>
    <property type="evidence" value="ECO:0007669"/>
    <property type="project" value="TreeGrafter"/>
</dbReference>
<feature type="domain" description="Amidohydrolase-related" evidence="2">
    <location>
        <begin position="4"/>
        <end position="310"/>
    </location>
</feature>
<dbReference type="SUPFAM" id="SSF51556">
    <property type="entry name" value="Metallo-dependent hydrolases"/>
    <property type="match status" value="1"/>
</dbReference>
<keyword evidence="3" id="KW-0378">Hydrolase</keyword>
<dbReference type="OrthoDB" id="149172at2"/>
<keyword evidence="4" id="KW-1185">Reference proteome</keyword>
<reference evidence="3 4" key="1">
    <citation type="submission" date="2019-07" db="EMBL/GenBank/DDBJ databases">
        <title>Qingshengfaniella alkalisoli gen. nov., sp. nov., isolated from saline soil.</title>
        <authorList>
            <person name="Xu L."/>
            <person name="Huang X.-X."/>
            <person name="Sun J.-Q."/>
        </authorList>
    </citation>
    <scope>NUCLEOTIDE SEQUENCE [LARGE SCALE GENOMIC DNA]</scope>
    <source>
        <strain evidence="3 4">DSM 27279</strain>
    </source>
</reference>
<dbReference type="EMBL" id="VLTJ01000010">
    <property type="protein sequence ID" value="TSH97324.1"/>
    <property type="molecule type" value="Genomic_DNA"/>
</dbReference>
<dbReference type="AlphaFoldDB" id="A0A556AWL8"/>
<sequence>MTRIDVHHHILPPFYVEAMGSHAIGAQGSSGRVPAWSVADALAKMDAAGIDTAITSVSAPGFAGQPLPARAELARRCNDFAAGMVAEHAGRFGMFAAVPSTDADAALAEIARAYDALHADGVCLLSNYDGAYLGEPVFSPIHEELDRRQAVVFVHPTSPVVPVPVGGLSASSVDFTFDTARAMASIIFGGVLQRYPRIRFIFSHMGGAMPYIAERIGVLARNNPALQAYIPQGISTELRKLYFDTALSANRVTFAAMMEIGSADNILFGSDYPFGPKDQMQDAVDSLARLGLQPGEIARIDSGNAGTLFPRFAAPA</sequence>
<dbReference type="PANTHER" id="PTHR21240:SF28">
    <property type="entry name" value="ISO-OROTATE DECARBOXYLASE (EUROFUNG)"/>
    <property type="match status" value="1"/>
</dbReference>
<dbReference type="Pfam" id="PF04909">
    <property type="entry name" value="Amidohydro_2"/>
    <property type="match status" value="1"/>
</dbReference>
<name>A0A556AWL8_9BURK</name>
<dbReference type="InterPro" id="IPR006680">
    <property type="entry name" value="Amidohydro-rel"/>
</dbReference>
<dbReference type="GO" id="GO:0005737">
    <property type="term" value="C:cytoplasm"/>
    <property type="evidence" value="ECO:0007669"/>
    <property type="project" value="TreeGrafter"/>
</dbReference>
<keyword evidence="1" id="KW-0456">Lyase</keyword>
<evidence type="ECO:0000256" key="1">
    <source>
        <dbReference type="ARBA" id="ARBA00023239"/>
    </source>
</evidence>
<dbReference type="InterPro" id="IPR032465">
    <property type="entry name" value="ACMSD"/>
</dbReference>
<protein>
    <submittedName>
        <fullName evidence="3">Amidohydrolase</fullName>
    </submittedName>
</protein>
<comment type="caution">
    <text evidence="3">The sequence shown here is derived from an EMBL/GenBank/DDBJ whole genome shotgun (WGS) entry which is preliminary data.</text>
</comment>
<gene>
    <name evidence="3" type="ORF">FOZ76_06230</name>
</gene>
<accession>A0A556AWL8</accession>
<dbReference type="PANTHER" id="PTHR21240">
    <property type="entry name" value="2-AMINO-3-CARBOXYLMUCONATE-6-SEMIALDEHYDE DECARBOXYLASE"/>
    <property type="match status" value="1"/>
</dbReference>
<dbReference type="Proteomes" id="UP000318405">
    <property type="component" value="Unassembled WGS sequence"/>
</dbReference>
<dbReference type="GO" id="GO:0016831">
    <property type="term" value="F:carboxy-lyase activity"/>
    <property type="evidence" value="ECO:0007669"/>
    <property type="project" value="InterPro"/>
</dbReference>